<dbReference type="AlphaFoldDB" id="A0A495WHD8"/>
<proteinExistence type="predicted"/>
<organism evidence="3 4">
    <name type="scientific">Azonexus fungiphilus</name>
    <dbReference type="NCBI Taxonomy" id="146940"/>
    <lineage>
        <taxon>Bacteria</taxon>
        <taxon>Pseudomonadati</taxon>
        <taxon>Pseudomonadota</taxon>
        <taxon>Betaproteobacteria</taxon>
        <taxon>Rhodocyclales</taxon>
        <taxon>Azonexaceae</taxon>
        <taxon>Azonexus</taxon>
    </lineage>
</organism>
<dbReference type="EMBL" id="RBXP01000011">
    <property type="protein sequence ID" value="RKT60524.1"/>
    <property type="molecule type" value="Genomic_DNA"/>
</dbReference>
<feature type="transmembrane region" description="Helical" evidence="2">
    <location>
        <begin position="108"/>
        <end position="124"/>
    </location>
</feature>
<keyword evidence="2" id="KW-0812">Transmembrane</keyword>
<comment type="caution">
    <text evidence="3">The sequence shown here is derived from an EMBL/GenBank/DDBJ whole genome shotgun (WGS) entry which is preliminary data.</text>
</comment>
<dbReference type="PANTHER" id="PTHR35867">
    <property type="entry name" value="PROTEIN RSEC"/>
    <property type="match status" value="1"/>
</dbReference>
<gene>
    <name evidence="3" type="ORF">DFR40_0659</name>
</gene>
<dbReference type="PIRSF" id="PIRSF004923">
    <property type="entry name" value="RseC"/>
    <property type="match status" value="1"/>
</dbReference>
<dbReference type="RefSeq" id="WP_121457047.1">
    <property type="nucleotide sequence ID" value="NZ_RBXP01000011.1"/>
</dbReference>
<evidence type="ECO:0000313" key="3">
    <source>
        <dbReference type="EMBL" id="RKT60524.1"/>
    </source>
</evidence>
<evidence type="ECO:0000256" key="2">
    <source>
        <dbReference type="SAM" id="Phobius"/>
    </source>
</evidence>
<keyword evidence="2" id="KW-0472">Membrane</keyword>
<dbReference type="InterPro" id="IPR026268">
    <property type="entry name" value="RseC"/>
</dbReference>
<dbReference type="OrthoDB" id="8536337at2"/>
<protein>
    <submittedName>
        <fullName evidence="3">RseC/MucC-like positive regulator of sigma(E)</fullName>
    </submittedName>
</protein>
<feature type="region of interest" description="Disordered" evidence="1">
    <location>
        <begin position="133"/>
        <end position="153"/>
    </location>
</feature>
<evidence type="ECO:0000313" key="4">
    <source>
        <dbReference type="Proteomes" id="UP000270626"/>
    </source>
</evidence>
<name>A0A495WHD8_9RHOO</name>
<accession>A0A495WHD8</accession>
<keyword evidence="4" id="KW-1185">Reference proteome</keyword>
<dbReference type="InterPro" id="IPR007359">
    <property type="entry name" value="SigmaE_reg_RseC_MucC"/>
</dbReference>
<keyword evidence="2" id="KW-1133">Transmembrane helix</keyword>
<reference evidence="3 4" key="1">
    <citation type="submission" date="2018-10" db="EMBL/GenBank/DDBJ databases">
        <title>Genomic Encyclopedia of Type Strains, Phase IV (KMG-IV): sequencing the most valuable type-strain genomes for metagenomic binning, comparative biology and taxonomic classification.</title>
        <authorList>
            <person name="Goeker M."/>
        </authorList>
    </citation>
    <scope>NUCLEOTIDE SEQUENCE [LARGE SCALE GENOMIC DNA]</scope>
    <source>
        <strain evidence="3 4">DSM 23841</strain>
    </source>
</reference>
<dbReference type="Proteomes" id="UP000270626">
    <property type="component" value="Unassembled WGS sequence"/>
</dbReference>
<feature type="transmembrane region" description="Helical" evidence="2">
    <location>
        <begin position="83"/>
        <end position="102"/>
    </location>
</feature>
<sequence length="153" mass="15639">MQGEASTIRAVVRAVDADGAHVEVAQGGCGRCHEKGGCGGQHLTQAFCSGPRRYYVANDIGVQVGDQVTVEVAAGSLRRGANLAYGMPLLGLIGGALAGKALAGDAGAIIGGGLGLVLAYWLLARKTRNSPVDRQTQPRIVARHAPASEAVPR</sequence>
<dbReference type="Pfam" id="PF04246">
    <property type="entry name" value="RseC_MucC"/>
    <property type="match status" value="1"/>
</dbReference>
<dbReference type="PANTHER" id="PTHR35867:SF1">
    <property type="entry name" value="PROTEIN RSEC"/>
    <property type="match status" value="1"/>
</dbReference>
<evidence type="ECO:0000256" key="1">
    <source>
        <dbReference type="SAM" id="MobiDB-lite"/>
    </source>
</evidence>